<feature type="domain" description="Serine aminopeptidase S33" evidence="2">
    <location>
        <begin position="69"/>
        <end position="174"/>
    </location>
</feature>
<dbReference type="AlphaFoldDB" id="A0A6I3KJS5"/>
<dbReference type="SUPFAM" id="SSF53474">
    <property type="entry name" value="alpha/beta-Hydrolases"/>
    <property type="match status" value="1"/>
</dbReference>
<dbReference type="PANTHER" id="PTHR16138:SF7">
    <property type="entry name" value="PALMITOYL-PROTEIN THIOESTERASE ABHD10, MITOCHONDRIAL"/>
    <property type="match status" value="1"/>
</dbReference>
<reference evidence="3 4" key="1">
    <citation type="submission" date="2019-11" db="EMBL/GenBank/DDBJ databases">
        <title>Identification of a novel strain.</title>
        <authorList>
            <person name="Xu Q."/>
            <person name="Wang G."/>
        </authorList>
    </citation>
    <scope>NUCLEOTIDE SEQUENCE [LARGE SCALE GENOMIC DNA]</scope>
    <source>
        <strain evidence="4">xq</strain>
    </source>
</reference>
<dbReference type="PANTHER" id="PTHR16138">
    <property type="entry name" value="MYCOPHENOLIC ACID ACYL-GLUCURONIDE ESTERASE, MITOCHONDRIAL"/>
    <property type="match status" value="1"/>
</dbReference>
<dbReference type="GO" id="GO:0016787">
    <property type="term" value="F:hydrolase activity"/>
    <property type="evidence" value="ECO:0007669"/>
    <property type="project" value="UniProtKB-KW"/>
</dbReference>
<dbReference type="InterPro" id="IPR022742">
    <property type="entry name" value="Hydrolase_4"/>
</dbReference>
<keyword evidence="4" id="KW-1185">Reference proteome</keyword>
<keyword evidence="1 3" id="KW-0378">Hydrolase</keyword>
<accession>A0A6I3KJS5</accession>
<evidence type="ECO:0000313" key="4">
    <source>
        <dbReference type="Proteomes" id="UP000440694"/>
    </source>
</evidence>
<protein>
    <submittedName>
        <fullName evidence="3">Alpha/beta fold hydrolase</fullName>
    </submittedName>
</protein>
<dbReference type="InterPro" id="IPR029058">
    <property type="entry name" value="AB_hydrolase_fold"/>
</dbReference>
<dbReference type="InterPro" id="IPR052382">
    <property type="entry name" value="ABHD10_acyl-thioesterase"/>
</dbReference>
<evidence type="ECO:0000313" key="3">
    <source>
        <dbReference type="EMBL" id="MTD94190.1"/>
    </source>
</evidence>
<dbReference type="Gene3D" id="3.40.50.1820">
    <property type="entry name" value="alpha/beta hydrolase"/>
    <property type="match status" value="1"/>
</dbReference>
<evidence type="ECO:0000259" key="2">
    <source>
        <dbReference type="Pfam" id="PF12146"/>
    </source>
</evidence>
<evidence type="ECO:0000256" key="1">
    <source>
        <dbReference type="ARBA" id="ARBA00022801"/>
    </source>
</evidence>
<comment type="caution">
    <text evidence="3">The sequence shown here is derived from an EMBL/GenBank/DDBJ whole genome shotgun (WGS) entry which is preliminary data.</text>
</comment>
<dbReference type="Pfam" id="PF12146">
    <property type="entry name" value="Hydrolase_4"/>
    <property type="match status" value="1"/>
</dbReference>
<organism evidence="3 4">
    <name type="scientific">Hyphomicrobium album</name>
    <dbReference type="NCBI Taxonomy" id="2665159"/>
    <lineage>
        <taxon>Bacteria</taxon>
        <taxon>Pseudomonadati</taxon>
        <taxon>Pseudomonadota</taxon>
        <taxon>Alphaproteobacteria</taxon>
        <taxon>Hyphomicrobiales</taxon>
        <taxon>Hyphomicrobiaceae</taxon>
        <taxon>Hyphomicrobium</taxon>
    </lineage>
</organism>
<proteinExistence type="predicted"/>
<dbReference type="EMBL" id="WMBQ01000001">
    <property type="protein sequence ID" value="MTD94190.1"/>
    <property type="molecule type" value="Genomic_DNA"/>
</dbReference>
<sequence>MVGRFSATRFSPATKRFFRLSESEPQFLDLGAGETAPARRIAYRSDPAPAGGIGLFWLSGYKSDMASTKATELAGFARANGYGYTRFDYSGHGVSSGKFEDGTIGAWLEEAEAVFHRLTEGRQIIIGSSMGGYIALLLLRRMMAVAPDDAARIAGLVLIAPAWDMTEELMWKQFNFKARRQLEETGVFHQPSEYGEPYAITRALIEEGRSHLMAKKPFDPGRPIVILQGRLDTAVPIGHARALLRLIQGGWAELIEIPDGEHRLSRPQDLSLLFTKIDEVGRR</sequence>
<dbReference type="Proteomes" id="UP000440694">
    <property type="component" value="Unassembled WGS sequence"/>
</dbReference>
<name>A0A6I3KJS5_9HYPH</name>
<gene>
    <name evidence="3" type="ORF">GIW81_07550</name>
</gene>